<dbReference type="GO" id="GO:0005506">
    <property type="term" value="F:iron ion binding"/>
    <property type="evidence" value="ECO:0007669"/>
    <property type="project" value="InterPro"/>
</dbReference>
<dbReference type="PANTHER" id="PTHR24296">
    <property type="entry name" value="CYTOCHROME P450"/>
    <property type="match status" value="1"/>
</dbReference>
<comment type="similarity">
    <text evidence="1">Belongs to the cytochrome P450 family.</text>
</comment>
<dbReference type="EMBL" id="CM026429">
    <property type="protein sequence ID" value="KAG0564161.1"/>
    <property type="molecule type" value="Genomic_DNA"/>
</dbReference>
<comment type="caution">
    <text evidence="6">The sequence shown here is derived from an EMBL/GenBank/DDBJ whole genome shotgun (WGS) entry which is preliminary data.</text>
</comment>
<dbReference type="Gene3D" id="1.10.630.10">
    <property type="entry name" value="Cytochrome P450"/>
    <property type="match status" value="1"/>
</dbReference>
<dbReference type="PRINTS" id="PR00385">
    <property type="entry name" value="P450"/>
</dbReference>
<evidence type="ECO:0000256" key="2">
    <source>
        <dbReference type="ARBA" id="ARBA00022723"/>
    </source>
</evidence>
<evidence type="ECO:0000256" key="1">
    <source>
        <dbReference type="ARBA" id="ARBA00010617"/>
    </source>
</evidence>
<evidence type="ECO:0000313" key="6">
    <source>
        <dbReference type="EMBL" id="KAG0564161.1"/>
    </source>
</evidence>
<dbReference type="InterPro" id="IPR002401">
    <property type="entry name" value="Cyt_P450_E_grp-I"/>
</dbReference>
<evidence type="ECO:0000313" key="7">
    <source>
        <dbReference type="Proteomes" id="UP000822688"/>
    </source>
</evidence>
<name>A0A8T0GWM1_CERPU</name>
<dbReference type="InterPro" id="IPR001128">
    <property type="entry name" value="Cyt_P450"/>
</dbReference>
<organism evidence="6 7">
    <name type="scientific">Ceratodon purpureus</name>
    <name type="common">Fire moss</name>
    <name type="synonym">Dicranum purpureum</name>
    <dbReference type="NCBI Taxonomy" id="3225"/>
    <lineage>
        <taxon>Eukaryota</taxon>
        <taxon>Viridiplantae</taxon>
        <taxon>Streptophyta</taxon>
        <taxon>Embryophyta</taxon>
        <taxon>Bryophyta</taxon>
        <taxon>Bryophytina</taxon>
        <taxon>Bryopsida</taxon>
        <taxon>Dicranidae</taxon>
        <taxon>Pseudoditrichales</taxon>
        <taxon>Ditrichaceae</taxon>
        <taxon>Ceratodon</taxon>
    </lineage>
</organism>
<evidence type="ECO:0000256" key="4">
    <source>
        <dbReference type="ARBA" id="ARBA00023004"/>
    </source>
</evidence>
<accession>A0A8T0GWM1</accession>
<reference evidence="6" key="1">
    <citation type="submission" date="2020-06" db="EMBL/GenBank/DDBJ databases">
        <title>WGS assembly of Ceratodon purpureus strain R40.</title>
        <authorList>
            <person name="Carey S.B."/>
            <person name="Jenkins J."/>
            <person name="Shu S."/>
            <person name="Lovell J.T."/>
            <person name="Sreedasyam A."/>
            <person name="Maumus F."/>
            <person name="Tiley G.P."/>
            <person name="Fernandez-Pozo N."/>
            <person name="Barry K."/>
            <person name="Chen C."/>
            <person name="Wang M."/>
            <person name="Lipzen A."/>
            <person name="Daum C."/>
            <person name="Saski C.A."/>
            <person name="Payton A.C."/>
            <person name="Mcbreen J.C."/>
            <person name="Conrad R.E."/>
            <person name="Kollar L.M."/>
            <person name="Olsson S."/>
            <person name="Huttunen S."/>
            <person name="Landis J.B."/>
            <person name="Wickett N.J."/>
            <person name="Johnson M.G."/>
            <person name="Rensing S.A."/>
            <person name="Grimwood J."/>
            <person name="Schmutz J."/>
            <person name="Mcdaniel S.F."/>
        </authorList>
    </citation>
    <scope>NUCLEOTIDE SEQUENCE</scope>
    <source>
        <strain evidence="6">R40</strain>
    </source>
</reference>
<feature type="binding site" description="axial binding residue" evidence="5">
    <location>
        <position position="537"/>
    </location>
    <ligand>
        <name>heme</name>
        <dbReference type="ChEBI" id="CHEBI:30413"/>
    </ligand>
    <ligandPart>
        <name>Fe</name>
        <dbReference type="ChEBI" id="CHEBI:18248"/>
    </ligandPart>
</feature>
<keyword evidence="7" id="KW-1185">Reference proteome</keyword>
<protein>
    <recommendedName>
        <fullName evidence="8">Cytochrome P450</fullName>
    </recommendedName>
</protein>
<comment type="cofactor">
    <cofactor evidence="5">
        <name>heme</name>
        <dbReference type="ChEBI" id="CHEBI:30413"/>
    </cofactor>
</comment>
<proteinExistence type="inferred from homology"/>
<dbReference type="AlphaFoldDB" id="A0A8T0GWM1"/>
<dbReference type="GO" id="GO:0016705">
    <property type="term" value="F:oxidoreductase activity, acting on paired donors, with incorporation or reduction of molecular oxygen"/>
    <property type="evidence" value="ECO:0007669"/>
    <property type="project" value="InterPro"/>
</dbReference>
<dbReference type="PRINTS" id="PR00463">
    <property type="entry name" value="EP450I"/>
</dbReference>
<dbReference type="InterPro" id="IPR036396">
    <property type="entry name" value="Cyt_P450_sf"/>
</dbReference>
<dbReference type="GO" id="GO:0004497">
    <property type="term" value="F:monooxygenase activity"/>
    <property type="evidence" value="ECO:0007669"/>
    <property type="project" value="InterPro"/>
</dbReference>
<evidence type="ECO:0008006" key="8">
    <source>
        <dbReference type="Google" id="ProtNLM"/>
    </source>
</evidence>
<sequence length="607" mass="68628">MCIYAIESIFVSSQRSGLDPPRSEFGKQSSLPLHLTAPRAMGLNDSSGSLLNFHVTSESVSLLTYFVSRVSTLEWCVTLVSAFLVWLWWYRHAQSKVAGPKRWPLIGSTFELVANWDRMHDWLQEQFSNEQKTILLAFAAHLGDAVYTVDPANVEYVLKTNFANYPKGEMQCNLVRELFGVGIFTTDGDLWKEQRRVSSYEFSSRTLREFSTDVFREYGVKLVLHLARFAESTQAFDLQDLCMRMTLDTTCRIGFGVEQGCLAPSLPNVPFSQCFDEVNYISFHRFIDPLWKFKRALNIGSERRLKECVKTLDDFTYDVIGNKRQKITSSTNKDEKGADLLSRFTDLCKNGEKQIGKMYTDTALRDMILNFIIAGRDTTAATLSWFFYMMTCHPDVGDKIVEELYTVTQQPAADHQHTHPAGSPAEETIEEFSKLLTYETLGNLHYLHAALSETLRLFPAVSADAKQAAHDDVLPDGTVVKKGDMVGYVPYSMGRLTSLWGDDALDFKPGRWLGKNGHFEPQPLFKFTAFQAGPRTCLGKDSAYLQMKMTAALAMRFFSFHLVPGHPVQYQTMLILHMLHGLQVTVTPRSYSLIQVVQANSIVGSLP</sequence>
<dbReference type="CDD" id="cd11064">
    <property type="entry name" value="CYP86A"/>
    <property type="match status" value="1"/>
</dbReference>
<dbReference type="GO" id="GO:0020037">
    <property type="term" value="F:heme binding"/>
    <property type="evidence" value="ECO:0007669"/>
    <property type="project" value="InterPro"/>
</dbReference>
<dbReference type="Pfam" id="PF00067">
    <property type="entry name" value="p450"/>
    <property type="match status" value="1"/>
</dbReference>
<keyword evidence="4 5" id="KW-0408">Iron</keyword>
<keyword evidence="2 5" id="KW-0479">Metal-binding</keyword>
<keyword evidence="5" id="KW-0349">Heme</keyword>
<evidence type="ECO:0000256" key="3">
    <source>
        <dbReference type="ARBA" id="ARBA00023002"/>
    </source>
</evidence>
<evidence type="ECO:0000256" key="5">
    <source>
        <dbReference type="PIRSR" id="PIRSR602401-1"/>
    </source>
</evidence>
<dbReference type="Proteomes" id="UP000822688">
    <property type="component" value="Chromosome 8"/>
</dbReference>
<keyword evidence="3" id="KW-0560">Oxidoreductase</keyword>
<dbReference type="SUPFAM" id="SSF48264">
    <property type="entry name" value="Cytochrome P450"/>
    <property type="match status" value="1"/>
</dbReference>
<gene>
    <name evidence="6" type="ORF">KC19_8G088400</name>
</gene>